<organism evidence="2 3">
    <name type="scientific">Penicillium nalgiovense</name>
    <dbReference type="NCBI Taxonomy" id="60175"/>
    <lineage>
        <taxon>Eukaryota</taxon>
        <taxon>Fungi</taxon>
        <taxon>Dikarya</taxon>
        <taxon>Ascomycota</taxon>
        <taxon>Pezizomycotina</taxon>
        <taxon>Eurotiomycetes</taxon>
        <taxon>Eurotiomycetidae</taxon>
        <taxon>Eurotiales</taxon>
        <taxon>Aspergillaceae</taxon>
        <taxon>Penicillium</taxon>
    </lineage>
</organism>
<dbReference type="EMBL" id="MOOB01000096">
    <property type="protein sequence ID" value="OQE72440.1"/>
    <property type="molecule type" value="Genomic_DNA"/>
</dbReference>
<feature type="compositionally biased region" description="Polar residues" evidence="1">
    <location>
        <begin position="1"/>
        <end position="11"/>
    </location>
</feature>
<name>A0A1V6XBB8_PENNA</name>
<comment type="caution">
    <text evidence="2">The sequence shown here is derived from an EMBL/GenBank/DDBJ whole genome shotgun (WGS) entry which is preliminary data.</text>
</comment>
<sequence>MESQNSSTGQENEADQLPRELPILGEKDKSQESSDRVPLPPPSQQEAGTRHTLAIDPFQPILKVLADLERDDPKFAFPASRLVGLYRCLWESCVSKHIDG</sequence>
<evidence type="ECO:0000256" key="1">
    <source>
        <dbReference type="SAM" id="MobiDB-lite"/>
    </source>
</evidence>
<evidence type="ECO:0000313" key="2">
    <source>
        <dbReference type="EMBL" id="OQE72440.1"/>
    </source>
</evidence>
<proteinExistence type="predicted"/>
<dbReference type="AlphaFoldDB" id="A0A1V6XBB8"/>
<keyword evidence="3" id="KW-1185">Reference proteome</keyword>
<protein>
    <submittedName>
        <fullName evidence="2">Uncharacterized protein</fullName>
    </submittedName>
</protein>
<gene>
    <name evidence="2" type="ORF">PENNAL_c0096G03366</name>
</gene>
<feature type="compositionally biased region" description="Basic and acidic residues" evidence="1">
    <location>
        <begin position="25"/>
        <end position="35"/>
    </location>
</feature>
<reference evidence="3" key="1">
    <citation type="journal article" date="2017" name="Nat. Microbiol.">
        <title>Global analysis of biosynthetic gene clusters reveals vast potential of secondary metabolite production in Penicillium species.</title>
        <authorList>
            <person name="Nielsen J.C."/>
            <person name="Grijseels S."/>
            <person name="Prigent S."/>
            <person name="Ji B."/>
            <person name="Dainat J."/>
            <person name="Nielsen K.F."/>
            <person name="Frisvad J.C."/>
            <person name="Workman M."/>
            <person name="Nielsen J."/>
        </authorList>
    </citation>
    <scope>NUCLEOTIDE SEQUENCE [LARGE SCALE GENOMIC DNA]</scope>
    <source>
        <strain evidence="3">IBT 13039</strain>
    </source>
</reference>
<evidence type="ECO:0000313" key="3">
    <source>
        <dbReference type="Proteomes" id="UP000191691"/>
    </source>
</evidence>
<accession>A0A1V6XBB8</accession>
<feature type="region of interest" description="Disordered" evidence="1">
    <location>
        <begin position="1"/>
        <end position="53"/>
    </location>
</feature>
<dbReference type="Proteomes" id="UP000191691">
    <property type="component" value="Unassembled WGS sequence"/>
</dbReference>